<dbReference type="SMART" id="SM00960">
    <property type="entry name" value="Robl_LC7"/>
    <property type="match status" value="1"/>
</dbReference>
<dbReference type="Proteomes" id="UP001596512">
    <property type="component" value="Unassembled WGS sequence"/>
</dbReference>
<dbReference type="Gene3D" id="3.30.450.30">
    <property type="entry name" value="Dynein light chain 2a, cytoplasmic"/>
    <property type="match status" value="1"/>
</dbReference>
<dbReference type="PANTHER" id="PTHR36222">
    <property type="entry name" value="SERINE PROTEASE INHIBITOR RV3364C"/>
    <property type="match status" value="1"/>
</dbReference>
<proteinExistence type="predicted"/>
<dbReference type="SUPFAM" id="SSF103196">
    <property type="entry name" value="Roadblock/LC7 domain"/>
    <property type="match status" value="1"/>
</dbReference>
<feature type="domain" description="Roadblock/LAMTOR2" evidence="1">
    <location>
        <begin position="12"/>
        <end position="102"/>
    </location>
</feature>
<reference evidence="3" key="1">
    <citation type="journal article" date="2019" name="Int. J. Syst. Evol. Microbiol.">
        <title>The Global Catalogue of Microorganisms (GCM) 10K type strain sequencing project: providing services to taxonomists for standard genome sequencing and annotation.</title>
        <authorList>
            <consortium name="The Broad Institute Genomics Platform"/>
            <consortium name="The Broad Institute Genome Sequencing Center for Infectious Disease"/>
            <person name="Wu L."/>
            <person name="Ma J."/>
        </authorList>
    </citation>
    <scope>NUCLEOTIDE SEQUENCE [LARGE SCALE GENOMIC DNA]</scope>
    <source>
        <strain evidence="3">JCM 17695</strain>
    </source>
</reference>
<name>A0ABW2TRI7_9PSEU</name>
<evidence type="ECO:0000259" key="1">
    <source>
        <dbReference type="SMART" id="SM00960"/>
    </source>
</evidence>
<dbReference type="Pfam" id="PF03259">
    <property type="entry name" value="Robl_LC7"/>
    <property type="match status" value="1"/>
</dbReference>
<dbReference type="InterPro" id="IPR004942">
    <property type="entry name" value="Roadblock/LAMTOR2_dom"/>
</dbReference>
<dbReference type="EMBL" id="JBHTEY010000004">
    <property type="protein sequence ID" value="MFC7616314.1"/>
    <property type="molecule type" value="Genomic_DNA"/>
</dbReference>
<protein>
    <submittedName>
        <fullName evidence="2">Roadblock/LC7 domain-containing protein</fullName>
    </submittedName>
</protein>
<sequence>MTETSTTRSRLDWLVDDLVDRIAGASHAVLLSADGLLLARTAGIAQADAEHLAAVGSAYRSLSHGAGRHFGLGVVHQTVVEFGQAYLVVTEAGDGACLAVLTRDDADLGLVGYEVNRVVAQVRPHLASPPRAVPGVARAS</sequence>
<dbReference type="PANTHER" id="PTHR36222:SF1">
    <property type="entry name" value="SERINE PROTEASE INHIBITOR RV3364C"/>
    <property type="match status" value="1"/>
</dbReference>
<keyword evidence="3" id="KW-1185">Reference proteome</keyword>
<gene>
    <name evidence="2" type="ORF">ACFQV2_25420</name>
</gene>
<evidence type="ECO:0000313" key="3">
    <source>
        <dbReference type="Proteomes" id="UP001596512"/>
    </source>
</evidence>
<comment type="caution">
    <text evidence="2">The sequence shown here is derived from an EMBL/GenBank/DDBJ whole genome shotgun (WGS) entry which is preliminary data.</text>
</comment>
<accession>A0ABW2TRI7</accession>
<dbReference type="InterPro" id="IPR053141">
    <property type="entry name" value="Mycobact_SerProt_Inhib_Rv3364c"/>
</dbReference>
<evidence type="ECO:0000313" key="2">
    <source>
        <dbReference type="EMBL" id="MFC7616314.1"/>
    </source>
</evidence>
<organism evidence="2 3">
    <name type="scientific">Actinokineospora soli</name>
    <dbReference type="NCBI Taxonomy" id="1048753"/>
    <lineage>
        <taxon>Bacteria</taxon>
        <taxon>Bacillati</taxon>
        <taxon>Actinomycetota</taxon>
        <taxon>Actinomycetes</taxon>
        <taxon>Pseudonocardiales</taxon>
        <taxon>Pseudonocardiaceae</taxon>
        <taxon>Actinokineospora</taxon>
    </lineage>
</organism>